<dbReference type="InterPro" id="IPR006660">
    <property type="entry name" value="Arsenate_reductase-like"/>
</dbReference>
<dbReference type="Gene3D" id="3.40.30.10">
    <property type="entry name" value="Glutaredoxin"/>
    <property type="match status" value="1"/>
</dbReference>
<evidence type="ECO:0000256" key="3">
    <source>
        <dbReference type="PROSITE-ProRule" id="PRU01282"/>
    </source>
</evidence>
<dbReference type="CDD" id="cd03034">
    <property type="entry name" value="ArsC_ArsC"/>
    <property type="match status" value="1"/>
</dbReference>
<evidence type="ECO:0000256" key="1">
    <source>
        <dbReference type="ARBA" id="ARBA00007198"/>
    </source>
</evidence>
<evidence type="ECO:0000313" key="5">
    <source>
        <dbReference type="EMBL" id="EAR09049.1"/>
    </source>
</evidence>
<dbReference type="Pfam" id="PF03960">
    <property type="entry name" value="ArsC"/>
    <property type="match status" value="1"/>
</dbReference>
<dbReference type="AlphaFoldDB" id="A4BFF4"/>
<dbReference type="OrthoDB" id="9790554at2"/>
<evidence type="ECO:0000313" key="6">
    <source>
        <dbReference type="Proteomes" id="UP000005953"/>
    </source>
</evidence>
<dbReference type="STRING" id="314283.MED297_16943"/>
<dbReference type="GO" id="GO:0008794">
    <property type="term" value="F:arsenate reductase (glutaredoxin) activity"/>
    <property type="evidence" value="ECO:0007669"/>
    <property type="project" value="UniProtKB-UniRule"/>
</dbReference>
<proteinExistence type="inferred from homology"/>
<keyword evidence="2 4" id="KW-0560">Oxidoreductase</keyword>
<dbReference type="PROSITE" id="PS51354">
    <property type="entry name" value="GLUTAREDOXIN_2"/>
    <property type="match status" value="1"/>
</dbReference>
<comment type="caution">
    <text evidence="5">The sequence shown here is derived from an EMBL/GenBank/DDBJ whole genome shotgun (WGS) entry which is preliminary data.</text>
</comment>
<comment type="similarity">
    <text evidence="1 3 4">Belongs to the ArsC family.</text>
</comment>
<evidence type="ECO:0000256" key="2">
    <source>
        <dbReference type="ARBA" id="ARBA00023002"/>
    </source>
</evidence>
<accession>A4BFF4</accession>
<evidence type="ECO:0000256" key="4">
    <source>
        <dbReference type="RuleBase" id="RU362029"/>
    </source>
</evidence>
<keyword evidence="6" id="KW-1185">Reference proteome</keyword>
<protein>
    <recommendedName>
        <fullName evidence="4">Arsenate reductase</fullName>
        <ecNumber evidence="4">1.20.4.1</ecNumber>
    </recommendedName>
</protein>
<dbReference type="InterPro" id="IPR036249">
    <property type="entry name" value="Thioredoxin-like_sf"/>
</dbReference>
<dbReference type="PANTHER" id="PTHR30041:SF4">
    <property type="entry name" value="ARSENATE REDUCTASE"/>
    <property type="match status" value="1"/>
</dbReference>
<dbReference type="NCBIfam" id="TIGR00014">
    <property type="entry name" value="arsC"/>
    <property type="match status" value="1"/>
</dbReference>
<comment type="catalytic activity">
    <reaction evidence="4">
        <text>[glutaredoxin]-dithiol + arsenate + glutathione + H(+) = glutathionyl-S-S-[glutaredoxin] + arsenite + H2O</text>
        <dbReference type="Rhea" id="RHEA:22016"/>
        <dbReference type="Rhea" id="RHEA-COMP:10729"/>
        <dbReference type="Rhea" id="RHEA-COMP:17668"/>
        <dbReference type="ChEBI" id="CHEBI:15377"/>
        <dbReference type="ChEBI" id="CHEBI:15378"/>
        <dbReference type="ChEBI" id="CHEBI:29242"/>
        <dbReference type="ChEBI" id="CHEBI:29950"/>
        <dbReference type="ChEBI" id="CHEBI:48597"/>
        <dbReference type="ChEBI" id="CHEBI:57925"/>
        <dbReference type="ChEBI" id="CHEBI:146199"/>
        <dbReference type="EC" id="1.20.4.1"/>
    </reaction>
</comment>
<dbReference type="Proteomes" id="UP000005953">
    <property type="component" value="Unassembled WGS sequence"/>
</dbReference>
<dbReference type="PROSITE" id="PS51353">
    <property type="entry name" value="ARSC"/>
    <property type="match status" value="1"/>
</dbReference>
<gene>
    <name evidence="5" type="ORF">MED297_16943</name>
</gene>
<dbReference type="RefSeq" id="WP_008043740.1">
    <property type="nucleotide sequence ID" value="NZ_CH724150.1"/>
</dbReference>
<dbReference type="EMBL" id="AAOE01000013">
    <property type="protein sequence ID" value="EAR09049.1"/>
    <property type="molecule type" value="Genomic_DNA"/>
</dbReference>
<reference evidence="5 6" key="1">
    <citation type="submission" date="2006-02" db="EMBL/GenBank/DDBJ databases">
        <authorList>
            <person name="Pinhassi J."/>
            <person name="Pedros-Alio C."/>
            <person name="Ferriera S."/>
            <person name="Johnson J."/>
            <person name="Kravitz S."/>
            <person name="Halpern A."/>
            <person name="Remington K."/>
            <person name="Beeson K."/>
            <person name="Tran B."/>
            <person name="Rogers Y.-H."/>
            <person name="Friedman R."/>
            <person name="Venter J.C."/>
        </authorList>
    </citation>
    <scope>NUCLEOTIDE SEQUENCE [LARGE SCALE GENOMIC DNA]</scope>
    <source>
        <strain evidence="5 6">MED297</strain>
    </source>
</reference>
<dbReference type="PANTHER" id="PTHR30041">
    <property type="entry name" value="ARSENATE REDUCTASE"/>
    <property type="match status" value="1"/>
</dbReference>
<organism evidence="5 6">
    <name type="scientific">Reinekea blandensis MED297</name>
    <dbReference type="NCBI Taxonomy" id="314283"/>
    <lineage>
        <taxon>Bacteria</taxon>
        <taxon>Pseudomonadati</taxon>
        <taxon>Pseudomonadota</taxon>
        <taxon>Gammaproteobacteria</taxon>
        <taxon>Oceanospirillales</taxon>
        <taxon>Saccharospirillaceae</taxon>
        <taxon>Reinekea</taxon>
    </lineage>
</organism>
<dbReference type="SUPFAM" id="SSF52833">
    <property type="entry name" value="Thioredoxin-like"/>
    <property type="match status" value="1"/>
</dbReference>
<dbReference type="InterPro" id="IPR006659">
    <property type="entry name" value="Arsenate_reductase"/>
</dbReference>
<name>A4BFF4_9GAMM</name>
<sequence length="114" mass="12694">MANTLYHNPRCSKSRQAKQLLEEKGISFEVREYLKSPLSAGEIQSLLSQLGLPAHNLLRTKEAEYKEHQLSKDSSESDIVAAIAQSPKLLERPVLVTDKGARIGRPTEALLEIL</sequence>
<dbReference type="HOGENOM" id="CLU_116644_0_1_6"/>
<dbReference type="EC" id="1.20.4.1" evidence="4"/>